<accession>A0A1S7DQR4</accession>
<evidence type="ECO:0000313" key="2">
    <source>
        <dbReference type="EMBL" id="AQY21460.1"/>
    </source>
</evidence>
<dbReference type="RefSeq" id="WP_079206726.1">
    <property type="nucleotide sequence ID" value="NZ_CP011859.1"/>
</dbReference>
<keyword evidence="1" id="KW-0812">Transmembrane</keyword>
<feature type="transmembrane region" description="Helical" evidence="1">
    <location>
        <begin position="6"/>
        <end position="26"/>
    </location>
</feature>
<dbReference type="EMBL" id="CP011859">
    <property type="protein sequence ID" value="AQY21460.1"/>
    <property type="molecule type" value="Genomic_DNA"/>
</dbReference>
<evidence type="ECO:0000313" key="3">
    <source>
        <dbReference type="EMBL" id="MCW0524267.1"/>
    </source>
</evidence>
<gene>
    <name evidence="2" type="ORF">AB406_0502</name>
    <name evidence="3" type="ORF">OKE68_08075</name>
</gene>
<organism evidence="2 4">
    <name type="scientific">Riemerella anatipestifer</name>
    <name type="common">Moraxella anatipestifer</name>
    <dbReference type="NCBI Taxonomy" id="34085"/>
    <lineage>
        <taxon>Bacteria</taxon>
        <taxon>Pseudomonadati</taxon>
        <taxon>Bacteroidota</taxon>
        <taxon>Flavobacteriia</taxon>
        <taxon>Flavobacteriales</taxon>
        <taxon>Weeksellaceae</taxon>
        <taxon>Riemerella</taxon>
    </lineage>
</organism>
<proteinExistence type="predicted"/>
<evidence type="ECO:0000256" key="1">
    <source>
        <dbReference type="SAM" id="Phobius"/>
    </source>
</evidence>
<reference evidence="2 4" key="1">
    <citation type="submission" date="2015-06" db="EMBL/GenBank/DDBJ databases">
        <title>R. anatipestifer strain HXb2 is the most virulent strain so far, and the genome sequence would help us uncover the pathogenesis.</title>
        <authorList>
            <person name="Hu Q."/>
            <person name="Qi J."/>
            <person name="Bo H."/>
            <person name="Liu G."/>
            <person name="Tao M."/>
            <person name="Ding Y."/>
            <person name="Xue Y."/>
        </authorList>
    </citation>
    <scope>NUCLEOTIDE SEQUENCE [LARGE SCALE GENOMIC DNA]</scope>
    <source>
        <strain evidence="2 4">HXb2</strain>
    </source>
</reference>
<dbReference type="AlphaFoldDB" id="A0A1S7DQR4"/>
<feature type="transmembrane region" description="Helical" evidence="1">
    <location>
        <begin position="33"/>
        <end position="55"/>
    </location>
</feature>
<protein>
    <submittedName>
        <fullName evidence="2">Uncharacterized protein</fullName>
    </submittedName>
</protein>
<keyword evidence="1" id="KW-0472">Membrane</keyword>
<evidence type="ECO:0000313" key="4">
    <source>
        <dbReference type="Proteomes" id="UP000189883"/>
    </source>
</evidence>
<dbReference type="Proteomes" id="UP001207440">
    <property type="component" value="Unassembled WGS sequence"/>
</dbReference>
<feature type="transmembrane region" description="Helical" evidence="1">
    <location>
        <begin position="67"/>
        <end position="85"/>
    </location>
</feature>
<reference evidence="3" key="2">
    <citation type="submission" date="2022-10" db="EMBL/GenBank/DDBJ databases">
        <title>Sifting through the core-genome to identify putative cross-protective antigens against Riemerella anatipestifer.</title>
        <authorList>
            <person name="Zheng X."/>
            <person name="Zhang W."/>
        </authorList>
    </citation>
    <scope>NUCLEOTIDE SEQUENCE</scope>
    <source>
        <strain evidence="3">ZWRA178</strain>
    </source>
</reference>
<dbReference type="Proteomes" id="UP000189883">
    <property type="component" value="Chromosome"/>
</dbReference>
<keyword evidence="1" id="KW-1133">Transmembrane helix</keyword>
<dbReference type="EMBL" id="JAOZYT010000050">
    <property type="protein sequence ID" value="MCW0524267.1"/>
    <property type="molecule type" value="Genomic_DNA"/>
</dbReference>
<name>A0A1S7DQR4_RIEAN</name>
<sequence>MKFDNNFLEYALLFIAATFASIYHYLKNRIKDVWVLVTHLLFGCFIAFVAVPYIGGELMGLSFKGNLFFTWILTYFSDTALRVFFKTVFTKIDPEFKYEDEQFKNNNNNGNID</sequence>